<dbReference type="InterPro" id="IPR003016">
    <property type="entry name" value="2-oxoA_DH_lipoyl-BS"/>
</dbReference>
<dbReference type="AlphaFoldDB" id="A0A8S4RAK4"/>
<dbReference type="HAMAP" id="MF_00272">
    <property type="entry name" value="GcvH"/>
    <property type="match status" value="1"/>
</dbReference>
<dbReference type="InterPro" id="IPR011053">
    <property type="entry name" value="Single_hybrid_motif"/>
</dbReference>
<comment type="function">
    <text evidence="5">The H protein shuttles the methylamine group of glycine from the P protein to the T protein.</text>
</comment>
<comment type="subunit">
    <text evidence="5">The glycine cleavage system is composed of four proteins: P, T, L and H.</text>
</comment>
<comment type="subcellular location">
    <subcellularLocation>
        <location evidence="5">Mitochondrion</location>
    </subcellularLocation>
</comment>
<sequence length="170" mass="18651">MMPKSDSRKMRIRPQCVMYSKNISRGPQKYAVDQVIMATDHMNIGTRQNNGRYYTRDHEWVTVDAGVGTVGISNYAQEALGEVVFVQLPEVGSAVASGDECGAVESVKAASEIVAPVSGTIVEKNSAVESTPSLINKSYFDEGWLFRVKLSAPDELKQLMDQTARKDSES</sequence>
<name>A0A8S4RAK4_9NEOP</name>
<dbReference type="GO" id="GO:0009249">
    <property type="term" value="P:protein lipoylation"/>
    <property type="evidence" value="ECO:0007669"/>
    <property type="project" value="TreeGrafter"/>
</dbReference>
<reference evidence="7" key="1">
    <citation type="submission" date="2022-03" db="EMBL/GenBank/DDBJ databases">
        <authorList>
            <person name="Lindestad O."/>
        </authorList>
    </citation>
    <scope>NUCLEOTIDE SEQUENCE</scope>
</reference>
<dbReference type="GO" id="GO:0005739">
    <property type="term" value="C:mitochondrion"/>
    <property type="evidence" value="ECO:0007669"/>
    <property type="project" value="UniProtKB-SubCell"/>
</dbReference>
<protein>
    <recommendedName>
        <fullName evidence="5">Glycine cleavage system H protein</fullName>
    </recommendedName>
</protein>
<dbReference type="InterPro" id="IPR002930">
    <property type="entry name" value="GCV_H"/>
</dbReference>
<keyword evidence="2 4" id="KW-0450">Lipoyl</keyword>
<feature type="modified residue" description="N6-lipoyllysine" evidence="4">
    <location>
        <position position="108"/>
    </location>
</feature>
<dbReference type="NCBIfam" id="TIGR00527">
    <property type="entry name" value="gcvH"/>
    <property type="match status" value="1"/>
</dbReference>
<dbReference type="GO" id="GO:0005960">
    <property type="term" value="C:glycine cleavage complex"/>
    <property type="evidence" value="ECO:0007669"/>
    <property type="project" value="UniProtKB-UniRule"/>
</dbReference>
<accession>A0A8S4RAK4</accession>
<keyword evidence="5" id="KW-0496">Mitochondrion</keyword>
<dbReference type="CDD" id="cd06848">
    <property type="entry name" value="GCS_H"/>
    <property type="match status" value="1"/>
</dbReference>
<comment type="similarity">
    <text evidence="1 5">Belongs to the GcvH family.</text>
</comment>
<dbReference type="Proteomes" id="UP000838756">
    <property type="component" value="Unassembled WGS sequence"/>
</dbReference>
<dbReference type="GO" id="GO:0019464">
    <property type="term" value="P:glycine decarboxylation via glycine cleavage system"/>
    <property type="evidence" value="ECO:0007669"/>
    <property type="project" value="UniProtKB-UniRule"/>
</dbReference>
<dbReference type="PANTHER" id="PTHR11715:SF3">
    <property type="entry name" value="GLYCINE CLEAVAGE SYSTEM H PROTEIN-RELATED"/>
    <property type="match status" value="1"/>
</dbReference>
<evidence type="ECO:0000256" key="5">
    <source>
        <dbReference type="RuleBase" id="RU364055"/>
    </source>
</evidence>
<comment type="cofactor">
    <cofactor evidence="5">
        <name>(R)-lipoate</name>
        <dbReference type="ChEBI" id="CHEBI:83088"/>
    </cofactor>
    <text evidence="5">Binds 1 lipoyl cofactor covalently.</text>
</comment>
<dbReference type="SUPFAM" id="SSF51230">
    <property type="entry name" value="Single hybrid motif"/>
    <property type="match status" value="1"/>
</dbReference>
<dbReference type="Pfam" id="PF01597">
    <property type="entry name" value="GCV_H"/>
    <property type="match status" value="1"/>
</dbReference>
<gene>
    <name evidence="7" type="primary">jg19490</name>
    <name evidence="7" type="ORF">PAEG_LOCUS10143</name>
</gene>
<evidence type="ECO:0000256" key="3">
    <source>
        <dbReference type="ARBA" id="ARBA00022946"/>
    </source>
</evidence>
<organism evidence="7 8">
    <name type="scientific">Pararge aegeria aegeria</name>
    <dbReference type="NCBI Taxonomy" id="348720"/>
    <lineage>
        <taxon>Eukaryota</taxon>
        <taxon>Metazoa</taxon>
        <taxon>Ecdysozoa</taxon>
        <taxon>Arthropoda</taxon>
        <taxon>Hexapoda</taxon>
        <taxon>Insecta</taxon>
        <taxon>Pterygota</taxon>
        <taxon>Neoptera</taxon>
        <taxon>Endopterygota</taxon>
        <taxon>Lepidoptera</taxon>
        <taxon>Glossata</taxon>
        <taxon>Ditrysia</taxon>
        <taxon>Papilionoidea</taxon>
        <taxon>Nymphalidae</taxon>
        <taxon>Satyrinae</taxon>
        <taxon>Satyrini</taxon>
        <taxon>Parargina</taxon>
        <taxon>Pararge</taxon>
    </lineage>
</organism>
<dbReference type="EMBL" id="CAKXAJ010024851">
    <property type="protein sequence ID" value="CAH2231674.1"/>
    <property type="molecule type" value="Genomic_DNA"/>
</dbReference>
<dbReference type="PROSITE" id="PS00189">
    <property type="entry name" value="LIPOYL"/>
    <property type="match status" value="1"/>
</dbReference>
<dbReference type="OrthoDB" id="10264154at2759"/>
<dbReference type="Gene3D" id="2.40.50.100">
    <property type="match status" value="1"/>
</dbReference>
<dbReference type="InterPro" id="IPR033753">
    <property type="entry name" value="GCV_H/Fam206"/>
</dbReference>
<evidence type="ECO:0000313" key="7">
    <source>
        <dbReference type="EMBL" id="CAH2231674.1"/>
    </source>
</evidence>
<evidence type="ECO:0000259" key="6">
    <source>
        <dbReference type="PROSITE" id="PS50968"/>
    </source>
</evidence>
<evidence type="ECO:0000256" key="1">
    <source>
        <dbReference type="ARBA" id="ARBA00009249"/>
    </source>
</evidence>
<dbReference type="NCBIfam" id="NF002270">
    <property type="entry name" value="PRK01202.1"/>
    <property type="match status" value="1"/>
</dbReference>
<comment type="caution">
    <text evidence="7">The sequence shown here is derived from an EMBL/GenBank/DDBJ whole genome shotgun (WGS) entry which is preliminary data.</text>
</comment>
<keyword evidence="3 5" id="KW-0809">Transit peptide</keyword>
<dbReference type="PANTHER" id="PTHR11715">
    <property type="entry name" value="GLYCINE CLEAVAGE SYSTEM H PROTEIN"/>
    <property type="match status" value="1"/>
</dbReference>
<evidence type="ECO:0000256" key="4">
    <source>
        <dbReference type="PIRSR" id="PIRSR617453-50"/>
    </source>
</evidence>
<keyword evidence="8" id="KW-1185">Reference proteome</keyword>
<dbReference type="InterPro" id="IPR000089">
    <property type="entry name" value="Biotin_lipoyl"/>
</dbReference>
<dbReference type="PROSITE" id="PS50968">
    <property type="entry name" value="BIOTINYL_LIPOYL"/>
    <property type="match status" value="1"/>
</dbReference>
<dbReference type="InterPro" id="IPR017453">
    <property type="entry name" value="GCV_H_sub"/>
</dbReference>
<feature type="domain" description="Lipoyl-binding" evidence="6">
    <location>
        <begin position="67"/>
        <end position="149"/>
    </location>
</feature>
<evidence type="ECO:0000256" key="2">
    <source>
        <dbReference type="ARBA" id="ARBA00022823"/>
    </source>
</evidence>
<proteinExistence type="inferred from homology"/>
<evidence type="ECO:0000313" key="8">
    <source>
        <dbReference type="Proteomes" id="UP000838756"/>
    </source>
</evidence>